<evidence type="ECO:0000313" key="5">
    <source>
        <dbReference type="Proteomes" id="UP000663865"/>
    </source>
</evidence>
<dbReference type="Proteomes" id="UP000663838">
    <property type="component" value="Unassembled WGS sequence"/>
</dbReference>
<evidence type="ECO:0000313" key="1">
    <source>
        <dbReference type="EMBL" id="CAF3427545.1"/>
    </source>
</evidence>
<reference evidence="1" key="1">
    <citation type="submission" date="2021-02" db="EMBL/GenBank/DDBJ databases">
        <authorList>
            <person name="Nowell W R."/>
        </authorList>
    </citation>
    <scope>NUCLEOTIDE SEQUENCE</scope>
</reference>
<dbReference type="EMBL" id="CAJOBQ010000485">
    <property type="protein sequence ID" value="CAF4365881.1"/>
    <property type="molecule type" value="Genomic_DNA"/>
</dbReference>
<evidence type="ECO:0000313" key="4">
    <source>
        <dbReference type="EMBL" id="CAF4625755.1"/>
    </source>
</evidence>
<name>A0A818CI11_9BILA</name>
<evidence type="ECO:0000313" key="2">
    <source>
        <dbReference type="EMBL" id="CAF3543734.1"/>
    </source>
</evidence>
<organism evidence="1 5">
    <name type="scientific">Rotaria socialis</name>
    <dbReference type="NCBI Taxonomy" id="392032"/>
    <lineage>
        <taxon>Eukaryota</taxon>
        <taxon>Metazoa</taxon>
        <taxon>Spiralia</taxon>
        <taxon>Gnathifera</taxon>
        <taxon>Rotifera</taxon>
        <taxon>Eurotatoria</taxon>
        <taxon>Bdelloidea</taxon>
        <taxon>Philodinida</taxon>
        <taxon>Philodinidae</taxon>
        <taxon>Rotaria</taxon>
    </lineage>
</organism>
<dbReference type="EMBL" id="CAJNYU010002381">
    <property type="protein sequence ID" value="CAF3543734.1"/>
    <property type="molecule type" value="Genomic_DNA"/>
</dbReference>
<accession>A0A818CI11</accession>
<comment type="caution">
    <text evidence="1">The sequence shown here is derived from an EMBL/GenBank/DDBJ whole genome shotgun (WGS) entry which is preliminary data.</text>
</comment>
<dbReference type="EMBL" id="CAJNYV010001567">
    <property type="protein sequence ID" value="CAF3427545.1"/>
    <property type="molecule type" value="Genomic_DNA"/>
</dbReference>
<dbReference type="AlphaFoldDB" id="A0A818CI11"/>
<gene>
    <name evidence="2" type="ORF">FME351_LOCUS19120</name>
    <name evidence="1" type="ORF">KIK155_LOCUS10532</name>
    <name evidence="4" type="ORF">TOA249_LOCUS12266</name>
    <name evidence="3" type="ORF">TSG867_LOCUS10536</name>
</gene>
<dbReference type="EMBL" id="CAJOBS010000689">
    <property type="protein sequence ID" value="CAF4625755.1"/>
    <property type="molecule type" value="Genomic_DNA"/>
</dbReference>
<dbReference type="Proteomes" id="UP000663865">
    <property type="component" value="Unassembled WGS sequence"/>
</dbReference>
<protein>
    <submittedName>
        <fullName evidence="1">Uncharacterized protein</fullName>
    </submittedName>
</protein>
<sequence>MPNYQCAAWKVFVVGLTCSRYRVMRLSGSRNPAGIVVTDPTIVDSIAVALSKPTNYAVNSNGFAWAVGTCGTGMELSAAGTMCTCTNGYILRYYDIYVNWGGIDGITCSAPSQSITVSFE</sequence>
<dbReference type="Proteomes" id="UP000663862">
    <property type="component" value="Unassembled WGS sequence"/>
</dbReference>
<dbReference type="Proteomes" id="UP000663869">
    <property type="component" value="Unassembled WGS sequence"/>
</dbReference>
<proteinExistence type="predicted"/>
<evidence type="ECO:0000313" key="3">
    <source>
        <dbReference type="EMBL" id="CAF4365881.1"/>
    </source>
</evidence>